<evidence type="ECO:0000256" key="1">
    <source>
        <dbReference type="ARBA" id="ARBA00004651"/>
    </source>
</evidence>
<comment type="similarity">
    <text evidence="2">Belongs to the autoinducer-2 exporter (AI-2E) (TC 2.A.86) family.</text>
</comment>
<feature type="transmembrane region" description="Helical" evidence="8">
    <location>
        <begin position="7"/>
        <end position="24"/>
    </location>
</feature>
<feature type="transmembrane region" description="Helical" evidence="8">
    <location>
        <begin position="242"/>
        <end position="262"/>
    </location>
</feature>
<dbReference type="GO" id="GO:0055085">
    <property type="term" value="P:transmembrane transport"/>
    <property type="evidence" value="ECO:0007669"/>
    <property type="project" value="TreeGrafter"/>
</dbReference>
<evidence type="ECO:0000256" key="6">
    <source>
        <dbReference type="ARBA" id="ARBA00022989"/>
    </source>
</evidence>
<keyword evidence="3" id="KW-0813">Transport</keyword>
<dbReference type="GO" id="GO:0005886">
    <property type="term" value="C:plasma membrane"/>
    <property type="evidence" value="ECO:0007669"/>
    <property type="project" value="UniProtKB-SubCell"/>
</dbReference>
<evidence type="ECO:0000256" key="3">
    <source>
        <dbReference type="ARBA" id="ARBA00022448"/>
    </source>
</evidence>
<sequence length="369" mass="41349">MFRRNKLFFWTAEILLLTLIFYLWREMGAIITPFVTVVNTIMIPFLLGGFFYYITNPVVTFLEKRCKINRLIGVLVTLCALIGAIVVGVVYLLPILINQLTSLIISSQNIYSRLQDLIIDLSMNPVFQNIDIQQTIQQLNLSYVDILQNILNSVSNSLGSVLSALFSTVLILIMTPVFLIYFLLDGHKLLPMLERTVLKHDKLNLSSLLTNLNTTIARYISGIAIDAVIIGFLAYIGYSVIGLKYALVFAIFSGIANLIPYVGPSIGLIPMVIANVFTDPHRMLIAVAYMLIIQQIDGNVLYPRIVGGVMKVHPITILVLLLLSSNIYGVIGMVVAVPTYSIFKEITKFLAKLYENHKEARELEKIESN</sequence>
<evidence type="ECO:0000313" key="9">
    <source>
        <dbReference type="EMBL" id="KJQ70887.1"/>
    </source>
</evidence>
<reference evidence="9 10" key="1">
    <citation type="submission" date="2015-02" db="EMBL/GenBank/DDBJ databases">
        <title>Evolution of amylase-binding proteins of oral streptococcal species.</title>
        <authorList>
            <person name="Haase E.M."/>
        </authorList>
    </citation>
    <scope>NUCLEOTIDE SEQUENCE [LARGE SCALE GENOMIC DNA]</scope>
    <source>
        <strain evidence="9 10">SK141</strain>
    </source>
</reference>
<evidence type="ECO:0000256" key="8">
    <source>
        <dbReference type="SAM" id="Phobius"/>
    </source>
</evidence>
<evidence type="ECO:0000256" key="7">
    <source>
        <dbReference type="ARBA" id="ARBA00023136"/>
    </source>
</evidence>
<keyword evidence="6 8" id="KW-1133">Transmembrane helix</keyword>
<comment type="caution">
    <text evidence="9">The sequence shown here is derived from an EMBL/GenBank/DDBJ whole genome shotgun (WGS) entry which is preliminary data.</text>
</comment>
<comment type="subcellular location">
    <subcellularLocation>
        <location evidence="1">Cell membrane</location>
        <topology evidence="1">Multi-pass membrane protein</topology>
    </subcellularLocation>
</comment>
<gene>
    <name evidence="9" type="primary">tqsA_2</name>
    <name evidence="9" type="ORF">TZ92_01416</name>
</gene>
<evidence type="ECO:0000313" key="10">
    <source>
        <dbReference type="Proteomes" id="UP000033716"/>
    </source>
</evidence>
<evidence type="ECO:0000256" key="5">
    <source>
        <dbReference type="ARBA" id="ARBA00022692"/>
    </source>
</evidence>
<evidence type="ECO:0000256" key="4">
    <source>
        <dbReference type="ARBA" id="ARBA00022475"/>
    </source>
</evidence>
<feature type="transmembrane region" description="Helical" evidence="8">
    <location>
        <begin position="161"/>
        <end position="184"/>
    </location>
</feature>
<accession>A0A0F2DB85</accession>
<feature type="transmembrane region" description="Helical" evidence="8">
    <location>
        <begin position="30"/>
        <end position="54"/>
    </location>
</feature>
<feature type="transmembrane region" description="Helical" evidence="8">
    <location>
        <begin position="74"/>
        <end position="97"/>
    </location>
</feature>
<feature type="transmembrane region" description="Helical" evidence="8">
    <location>
        <begin position="314"/>
        <end position="343"/>
    </location>
</feature>
<evidence type="ECO:0000256" key="2">
    <source>
        <dbReference type="ARBA" id="ARBA00009773"/>
    </source>
</evidence>
<proteinExistence type="inferred from homology"/>
<dbReference type="PATRIC" id="fig|28037.214.peg.1420"/>
<keyword evidence="7 8" id="KW-0472">Membrane</keyword>
<dbReference type="Pfam" id="PF01594">
    <property type="entry name" value="AI-2E_transport"/>
    <property type="match status" value="1"/>
</dbReference>
<protein>
    <submittedName>
        <fullName evidence="9">AI-2 transport protein TqsA</fullName>
    </submittedName>
</protein>
<dbReference type="InterPro" id="IPR002549">
    <property type="entry name" value="AI-2E-like"/>
</dbReference>
<dbReference type="Proteomes" id="UP000033716">
    <property type="component" value="Unassembled WGS sequence"/>
</dbReference>
<dbReference type="PANTHER" id="PTHR21716:SF53">
    <property type="entry name" value="PERMEASE PERM-RELATED"/>
    <property type="match status" value="1"/>
</dbReference>
<dbReference type="EMBL" id="JYGR01000005">
    <property type="protein sequence ID" value="KJQ70887.1"/>
    <property type="molecule type" value="Genomic_DNA"/>
</dbReference>
<keyword evidence="4" id="KW-1003">Cell membrane</keyword>
<keyword evidence="5 8" id="KW-0812">Transmembrane</keyword>
<dbReference type="AlphaFoldDB" id="A0A0F2DB85"/>
<feature type="transmembrane region" description="Helical" evidence="8">
    <location>
        <begin position="216"/>
        <end position="236"/>
    </location>
</feature>
<feature type="transmembrane region" description="Helical" evidence="8">
    <location>
        <begin position="283"/>
        <end position="302"/>
    </location>
</feature>
<dbReference type="PANTHER" id="PTHR21716">
    <property type="entry name" value="TRANSMEMBRANE PROTEIN"/>
    <property type="match status" value="1"/>
</dbReference>
<name>A0A0F2DB85_STROR</name>
<organism evidence="9 10">
    <name type="scientific">Streptococcus oralis subsp. oralis</name>
    <dbReference type="NCBI Taxonomy" id="1891914"/>
    <lineage>
        <taxon>Bacteria</taxon>
        <taxon>Bacillati</taxon>
        <taxon>Bacillota</taxon>
        <taxon>Bacilli</taxon>
        <taxon>Lactobacillales</taxon>
        <taxon>Streptococcaceae</taxon>
        <taxon>Streptococcus</taxon>
    </lineage>
</organism>
<dbReference type="RefSeq" id="WP_033629859.1">
    <property type="nucleotide sequence ID" value="NZ_JYGO01000002.1"/>
</dbReference>